<name>A0ABY7QVL6_9ACTN</name>
<dbReference type="Proteomes" id="UP001212097">
    <property type="component" value="Chromosome"/>
</dbReference>
<keyword evidence="2" id="KW-1185">Reference proteome</keyword>
<organism evidence="1 2">
    <name type="scientific">Cutibacterium equinum</name>
    <dbReference type="NCBI Taxonomy" id="3016342"/>
    <lineage>
        <taxon>Bacteria</taxon>
        <taxon>Bacillati</taxon>
        <taxon>Actinomycetota</taxon>
        <taxon>Actinomycetes</taxon>
        <taxon>Propionibacteriales</taxon>
        <taxon>Propionibacteriaceae</taxon>
        <taxon>Cutibacterium</taxon>
    </lineage>
</organism>
<gene>
    <name evidence="1" type="ORF">O6R08_06025</name>
</gene>
<evidence type="ECO:0000313" key="2">
    <source>
        <dbReference type="Proteomes" id="UP001212097"/>
    </source>
</evidence>
<protein>
    <submittedName>
        <fullName evidence="1">Uncharacterized protein</fullName>
    </submittedName>
</protein>
<reference evidence="1 2" key="1">
    <citation type="submission" date="2023-06" db="EMBL/GenBank/DDBJ databases">
        <title>The Gram-positive Non-spore-bearing Anaerobic Bacilli of Human Feces.</title>
        <authorList>
            <person name="Eggerth A.H."/>
        </authorList>
    </citation>
    <scope>NUCLEOTIDE SEQUENCE [LARGE SCALE GENOMIC DNA]</scope>
    <source>
        <strain evidence="1 2">CBA3108</strain>
    </source>
</reference>
<evidence type="ECO:0000313" key="1">
    <source>
        <dbReference type="EMBL" id="WCC79121.1"/>
    </source>
</evidence>
<proteinExistence type="predicted"/>
<sequence>MSNMPSMDRDSILNGAAGYLMEELERRGIAVQAVLTESGKALEIADQGMLSMENVADELMACPVAEWEPRLQRWLQMVVSAVESETAPAPSREEIMTMIRTRLVPAAETQEYGYARHFSDDLSLILCLDFPTHVAKLADDTIAELGISVEELFAQGQQNTNAEPIDEMFDEDDVHFITGDSMFIASKVADMPALLNRLGVDVPSGVLFAVPNRSTFMYRVPTAGAGLSDLICLSQMLSSLSPDAGYENPGGVLSNNIYYWTPDGTLEPQMGNFGDTMEAAARAGADVDWSEDDTITLRPGPIFTANFIKAAR</sequence>
<dbReference type="RefSeq" id="WP_271417327.1">
    <property type="nucleotide sequence ID" value="NZ_CP115668.1"/>
</dbReference>
<accession>A0ABY7QVL6</accession>
<dbReference type="EMBL" id="CP115668">
    <property type="protein sequence ID" value="WCC79121.1"/>
    <property type="molecule type" value="Genomic_DNA"/>
</dbReference>